<dbReference type="InterPro" id="IPR036388">
    <property type="entry name" value="WH-like_DNA-bd_sf"/>
</dbReference>
<organism evidence="1 2">
    <name type="scientific">Pelomonas candidula</name>
    <dbReference type="NCBI Taxonomy" id="3299025"/>
    <lineage>
        <taxon>Bacteria</taxon>
        <taxon>Pseudomonadati</taxon>
        <taxon>Pseudomonadota</taxon>
        <taxon>Betaproteobacteria</taxon>
        <taxon>Burkholderiales</taxon>
        <taxon>Sphaerotilaceae</taxon>
        <taxon>Roseateles</taxon>
    </lineage>
</organism>
<name>A0ABW7HK34_9BURK</name>
<keyword evidence="2" id="KW-1185">Reference proteome</keyword>
<dbReference type="EMBL" id="JBIGIC010000020">
    <property type="protein sequence ID" value="MFG6490283.1"/>
    <property type="molecule type" value="Genomic_DNA"/>
</dbReference>
<evidence type="ECO:0000313" key="1">
    <source>
        <dbReference type="EMBL" id="MFG6490283.1"/>
    </source>
</evidence>
<gene>
    <name evidence="1" type="ORF">ACG04R_26665</name>
</gene>
<dbReference type="RefSeq" id="WP_394417196.1">
    <property type="nucleotide sequence ID" value="NZ_JBIGIC010000020.1"/>
</dbReference>
<dbReference type="Proteomes" id="UP001606134">
    <property type="component" value="Unassembled WGS sequence"/>
</dbReference>
<dbReference type="InterPro" id="IPR036390">
    <property type="entry name" value="WH_DNA-bd_sf"/>
</dbReference>
<dbReference type="Pfam" id="PF13730">
    <property type="entry name" value="HTH_36"/>
    <property type="match status" value="1"/>
</dbReference>
<dbReference type="Gene3D" id="1.10.10.10">
    <property type="entry name" value="Winged helix-like DNA-binding domain superfamily/Winged helix DNA-binding domain"/>
    <property type="match status" value="1"/>
</dbReference>
<comment type="caution">
    <text evidence="1">The sequence shown here is derived from an EMBL/GenBank/DDBJ whole genome shotgun (WGS) entry which is preliminary data.</text>
</comment>
<reference evidence="1 2" key="1">
    <citation type="submission" date="2024-08" db="EMBL/GenBank/DDBJ databases">
        <authorList>
            <person name="Lu H."/>
        </authorList>
    </citation>
    <scope>NUCLEOTIDE SEQUENCE [LARGE SCALE GENOMIC DNA]</scope>
    <source>
        <strain evidence="1 2">BYS78W</strain>
    </source>
</reference>
<sequence length="164" mass="18428">MEHSEFRLFVALCRFRGRAQLVNPSQETLAKMTGMARNNVSRAANRLQDKGWVRLHHRDDNPRKAIENYELLIPTPGVTVVVPPKPTKARAKPVEAAAPAHLLARPEPLFPSEPLPDHLHLPDSDDFDAMDDDALYRGEVDIDSEPMSATELYEALTQLELQEA</sequence>
<evidence type="ECO:0000313" key="2">
    <source>
        <dbReference type="Proteomes" id="UP001606134"/>
    </source>
</evidence>
<accession>A0ABW7HK34</accession>
<dbReference type="SUPFAM" id="SSF46785">
    <property type="entry name" value="Winged helix' DNA-binding domain"/>
    <property type="match status" value="1"/>
</dbReference>
<protein>
    <submittedName>
        <fullName evidence="1">Helix-turn-helix domain-containing protein</fullName>
    </submittedName>
</protein>
<proteinExistence type="predicted"/>